<dbReference type="RefSeq" id="WP_003442003.1">
    <property type="nucleotide sequence ID" value="NZ_APLF01000011.1"/>
</dbReference>
<dbReference type="InterPro" id="IPR055087">
    <property type="entry name" value="GldL-like_N"/>
</dbReference>
<reference evidence="3 4" key="1">
    <citation type="journal article" date="2014" name="Genome Biol. Evol.">
        <title>Extensive gene acquisition in the extremely psychrophilic bacterial species Psychroflexus torquis and the link to sea-ice ecosystem specialism.</title>
        <authorList>
            <person name="Feng S."/>
            <person name="Powell S.M."/>
            <person name="Wilson R."/>
            <person name="Bowman J.P."/>
        </authorList>
    </citation>
    <scope>NUCLEOTIDE SEQUENCE [LARGE SCALE GENOMIC DNA]</scope>
    <source>
        <strain evidence="3 4">ACAM 44</strain>
    </source>
</reference>
<evidence type="ECO:0000259" key="2">
    <source>
        <dbReference type="Pfam" id="PF22827"/>
    </source>
</evidence>
<protein>
    <recommendedName>
        <fullName evidence="2">Gliding motility protein GldL-like N-terminal domain-containing protein</fullName>
    </recommendedName>
</protein>
<evidence type="ECO:0000313" key="4">
    <source>
        <dbReference type="Proteomes" id="UP000012317"/>
    </source>
</evidence>
<dbReference type="Pfam" id="PF22827">
    <property type="entry name" value="GldL_N"/>
    <property type="match status" value="1"/>
</dbReference>
<accession>N1WXI2</accession>
<evidence type="ECO:0000313" key="3">
    <source>
        <dbReference type="EMBL" id="EMY80573.1"/>
    </source>
</evidence>
<keyword evidence="1" id="KW-1133">Transmembrane helix</keyword>
<feature type="transmembrane region" description="Helical" evidence="1">
    <location>
        <begin position="37"/>
        <end position="57"/>
    </location>
</feature>
<feature type="transmembrane region" description="Helical" evidence="1">
    <location>
        <begin position="69"/>
        <end position="88"/>
    </location>
</feature>
<dbReference type="Proteomes" id="UP000012317">
    <property type="component" value="Unassembled WGS sequence"/>
</dbReference>
<organism evidence="3 4">
    <name type="scientific">Psychroflexus gondwanensis ACAM 44</name>
    <dbReference type="NCBI Taxonomy" id="1189619"/>
    <lineage>
        <taxon>Bacteria</taxon>
        <taxon>Pseudomonadati</taxon>
        <taxon>Bacteroidota</taxon>
        <taxon>Flavobacteriia</taxon>
        <taxon>Flavobacteriales</taxon>
        <taxon>Flavobacteriaceae</taxon>
        <taxon>Psychroflexus</taxon>
    </lineage>
</organism>
<comment type="caution">
    <text evidence="3">The sequence shown here is derived from an EMBL/GenBank/DDBJ whole genome shotgun (WGS) entry which is preliminary data.</text>
</comment>
<name>N1WXI2_9FLAO</name>
<keyword evidence="4" id="KW-1185">Reference proteome</keyword>
<proteinExistence type="predicted"/>
<sequence length="102" mass="11854">MENQDFKISIKTVWVLVIGNSLLTILGAFAKVQHWEFSQVVLTIGLIIFFSTWIIVFSDMAKNRINNKSFWMISMFILPSISPLIYLIQRNKLIKLENSFSL</sequence>
<keyword evidence="1" id="KW-0472">Membrane</keyword>
<gene>
    <name evidence="3" type="ORF">pgond44_11356</name>
</gene>
<dbReference type="eggNOG" id="ENOG5033I4B">
    <property type="taxonomic scope" value="Bacteria"/>
</dbReference>
<feature type="transmembrane region" description="Helical" evidence="1">
    <location>
        <begin position="12"/>
        <end position="31"/>
    </location>
</feature>
<dbReference type="EMBL" id="APLF01000011">
    <property type="protein sequence ID" value="EMY80573.1"/>
    <property type="molecule type" value="Genomic_DNA"/>
</dbReference>
<keyword evidence="1" id="KW-0812">Transmembrane</keyword>
<dbReference type="AlphaFoldDB" id="N1WXI2"/>
<evidence type="ECO:0000256" key="1">
    <source>
        <dbReference type="SAM" id="Phobius"/>
    </source>
</evidence>
<feature type="domain" description="Gliding motility protein GldL-like N-terminal" evidence="2">
    <location>
        <begin position="24"/>
        <end position="48"/>
    </location>
</feature>